<dbReference type="Gene3D" id="3.40.50.150">
    <property type="entry name" value="Vaccinia Virus protein VP39"/>
    <property type="match status" value="1"/>
</dbReference>
<dbReference type="InterPro" id="IPR029063">
    <property type="entry name" value="SAM-dependent_MTases_sf"/>
</dbReference>
<evidence type="ECO:0000256" key="2">
    <source>
        <dbReference type="SAM" id="SignalP"/>
    </source>
</evidence>
<organism evidence="3 4">
    <name type="scientific">Perkinsus chesapeaki</name>
    <name type="common">Clam parasite</name>
    <name type="synonym">Perkinsus andrewsi</name>
    <dbReference type="NCBI Taxonomy" id="330153"/>
    <lineage>
        <taxon>Eukaryota</taxon>
        <taxon>Sar</taxon>
        <taxon>Alveolata</taxon>
        <taxon>Perkinsozoa</taxon>
        <taxon>Perkinsea</taxon>
        <taxon>Perkinsida</taxon>
        <taxon>Perkinsidae</taxon>
        <taxon>Perkinsus</taxon>
    </lineage>
</organism>
<keyword evidence="4" id="KW-1185">Reference proteome</keyword>
<accession>A0A7J6L5C1</accession>
<dbReference type="Proteomes" id="UP000591131">
    <property type="component" value="Unassembled WGS sequence"/>
</dbReference>
<feature type="compositionally biased region" description="Basic and acidic residues" evidence="1">
    <location>
        <begin position="565"/>
        <end position="576"/>
    </location>
</feature>
<dbReference type="EMBL" id="JAAPAO010000739">
    <property type="protein sequence ID" value="KAF4654379.1"/>
    <property type="molecule type" value="Genomic_DNA"/>
</dbReference>
<reference evidence="3 4" key="1">
    <citation type="submission" date="2020-04" db="EMBL/GenBank/DDBJ databases">
        <title>Perkinsus chesapeaki whole genome sequence.</title>
        <authorList>
            <person name="Bogema D.R."/>
        </authorList>
    </citation>
    <scope>NUCLEOTIDE SEQUENCE [LARGE SCALE GENOMIC DNA]</scope>
    <source>
        <strain evidence="3">ATCC PRA-425</strain>
    </source>
</reference>
<dbReference type="SUPFAM" id="SSF53335">
    <property type="entry name" value="S-adenosyl-L-methionine-dependent methyltransferases"/>
    <property type="match status" value="1"/>
</dbReference>
<proteinExistence type="predicted"/>
<keyword evidence="2" id="KW-0732">Signal</keyword>
<feature type="compositionally biased region" description="Basic and acidic residues" evidence="1">
    <location>
        <begin position="514"/>
        <end position="526"/>
    </location>
</feature>
<feature type="region of interest" description="Disordered" evidence="1">
    <location>
        <begin position="507"/>
        <end position="576"/>
    </location>
</feature>
<evidence type="ECO:0000313" key="4">
    <source>
        <dbReference type="Proteomes" id="UP000591131"/>
    </source>
</evidence>
<feature type="signal peptide" evidence="2">
    <location>
        <begin position="1"/>
        <end position="26"/>
    </location>
</feature>
<evidence type="ECO:0000313" key="3">
    <source>
        <dbReference type="EMBL" id="KAF4654379.1"/>
    </source>
</evidence>
<comment type="caution">
    <text evidence="3">The sequence shown here is derived from an EMBL/GenBank/DDBJ whole genome shotgun (WGS) entry which is preliminary data.</text>
</comment>
<dbReference type="AlphaFoldDB" id="A0A7J6L5C1"/>
<gene>
    <name evidence="3" type="ORF">FOL47_009998</name>
</gene>
<sequence length="576" mass="64123">MMHHFLHNKFICLICLSPSSSSAAAAARGQMTCDSALLVALKRNVSVYVGHLLPVEASENASWWMKSEWPVWFLLGKLHDSVMGPELTPDIWELWKSIKSDPTYFVSYSLEPEDTLGYFFQEAAHSGDFAAMFIALQRFLNASRLAPLGLIDTPWPVYWLLDRLSFEENSVWVSVPTAKGSVGYEQRLLPIREKVSDFVRACKIPYFTLSLVEILRLFLAESDEVSVVEIGGNLGDFSLAASAMARAMEVKMQAVVFEPVREMSMRVIGSAADNKFNFTVVEKVVSTKAADCDSEISTPVGLSKIGEGIGSWAEHVTNPGEGQDTISVPTTALDCVEGDMSKRIMLKVSVLGDGVDVVFSGAKRFLNFTSILILMINRPYFTEASVEELENLLRSTLDIFSYKICLSSDSILCGCSLEDTLRFAVKYDSFELVAIRQQLYPDSVEVCSILRERYQGVDPIHDICVQASLENIFVAEEQRSKEKALELEIDQDEAEAVVADEFSPISLGSWPISDDDRAPQNNDQHRIGSPSTVTSTAPPPQRVNAEHDEGWKLTRRPTRFTTPESELHDRLASSWP</sequence>
<evidence type="ECO:0000256" key="1">
    <source>
        <dbReference type="SAM" id="MobiDB-lite"/>
    </source>
</evidence>
<feature type="chain" id="PRO_5029630588" description="Methyltransferase FkbM domain-containing protein" evidence="2">
    <location>
        <begin position="27"/>
        <end position="576"/>
    </location>
</feature>
<dbReference type="OrthoDB" id="414545at2759"/>
<protein>
    <recommendedName>
        <fullName evidence="5">Methyltransferase FkbM domain-containing protein</fullName>
    </recommendedName>
</protein>
<name>A0A7J6L5C1_PERCH</name>
<evidence type="ECO:0008006" key="5">
    <source>
        <dbReference type="Google" id="ProtNLM"/>
    </source>
</evidence>